<proteinExistence type="predicted"/>
<dbReference type="STRING" id="1199245.A359_00700"/>
<keyword evidence="2" id="KW-1185">Reference proteome</keyword>
<accession>J3TWU0</accession>
<dbReference type="PANTHER" id="PTHR11117">
    <property type="entry name" value="SUCCINYL-COA LIGASE SUBUNIT ALPHA"/>
    <property type="match status" value="1"/>
</dbReference>
<dbReference type="AlphaFoldDB" id="J3TWU0"/>
<dbReference type="EMBL" id="CP003546">
    <property type="protein sequence ID" value="AFP84475.1"/>
    <property type="molecule type" value="Genomic_DNA"/>
</dbReference>
<dbReference type="Gene3D" id="3.40.50.261">
    <property type="entry name" value="Succinyl-CoA synthetase domains"/>
    <property type="match status" value="1"/>
</dbReference>
<evidence type="ECO:0000313" key="2">
    <source>
        <dbReference type="Proteomes" id="UP000003936"/>
    </source>
</evidence>
<dbReference type="GO" id="GO:0006099">
    <property type="term" value="P:tricarboxylic acid cycle"/>
    <property type="evidence" value="ECO:0007669"/>
    <property type="project" value="TreeGrafter"/>
</dbReference>
<dbReference type="Proteomes" id="UP000003936">
    <property type="component" value="Chromosome"/>
</dbReference>
<dbReference type="InterPro" id="IPR016102">
    <property type="entry name" value="Succinyl-CoA_synth-like"/>
</dbReference>
<gene>
    <name evidence="1" type="ORF">A359_00700</name>
</gene>
<dbReference type="GO" id="GO:0004776">
    <property type="term" value="F:succinate-CoA ligase (GDP-forming) activity"/>
    <property type="evidence" value="ECO:0007669"/>
    <property type="project" value="TreeGrafter"/>
</dbReference>
<name>J3TWU0_9ENTR</name>
<organism evidence="1 2">
    <name type="scientific">secondary endosymbiont of Ctenarytaina eucalypti</name>
    <dbReference type="NCBI Taxonomy" id="1199245"/>
    <lineage>
        <taxon>Bacteria</taxon>
        <taxon>Pseudomonadati</taxon>
        <taxon>Pseudomonadota</taxon>
        <taxon>Gammaproteobacteria</taxon>
        <taxon>Enterobacterales</taxon>
        <taxon>Enterobacteriaceae</taxon>
        <taxon>aphid secondary symbionts</taxon>
    </lineage>
</organism>
<sequence>MIRLNCSGMTTLGEYIIGIMPGYIHPSNRVGIVAYFGTLTYEAVKKTTETGLGQPIFLIRISDLMMDSSCIDILQFF</sequence>
<dbReference type="HOGENOM" id="CLU_2636017_0_0_6"/>
<dbReference type="KEGG" id="sect:A359_00700"/>
<dbReference type="GO" id="GO:0009361">
    <property type="term" value="C:succinate-CoA ligase complex (ADP-forming)"/>
    <property type="evidence" value="ECO:0007669"/>
    <property type="project" value="TreeGrafter"/>
</dbReference>
<reference evidence="1 2" key="1">
    <citation type="journal article" date="2012" name="Mol. Biol. Evol.">
        <title>Genome reduction and co-evolution between the primary and secondary bacterial symbionts of psyllids.</title>
        <authorList>
            <person name="Sloan D.B."/>
            <person name="Moran N.A."/>
        </authorList>
    </citation>
    <scope>NUCLEOTIDE SEQUENCE [LARGE SCALE GENOMIC DNA]</scope>
    <source>
        <strain evidence="1">Ceuc_S</strain>
    </source>
</reference>
<protein>
    <submittedName>
        <fullName evidence="1">Uncharacterized protein</fullName>
    </submittedName>
</protein>
<dbReference type="GO" id="GO:0004775">
    <property type="term" value="F:succinate-CoA ligase (ADP-forming) activity"/>
    <property type="evidence" value="ECO:0007669"/>
    <property type="project" value="TreeGrafter"/>
</dbReference>
<dbReference type="SUPFAM" id="SSF52210">
    <property type="entry name" value="Succinyl-CoA synthetase domains"/>
    <property type="match status" value="1"/>
</dbReference>
<dbReference type="PANTHER" id="PTHR11117:SF2">
    <property type="entry name" value="SUCCINATE--COA LIGASE [ADP_GDP-FORMING] SUBUNIT ALPHA, MITOCHONDRIAL"/>
    <property type="match status" value="1"/>
</dbReference>
<evidence type="ECO:0000313" key="1">
    <source>
        <dbReference type="EMBL" id="AFP84475.1"/>
    </source>
</evidence>